<feature type="transmembrane region" description="Helical" evidence="1">
    <location>
        <begin position="38"/>
        <end position="58"/>
    </location>
</feature>
<keyword evidence="3" id="KW-1185">Reference proteome</keyword>
<feature type="transmembrane region" description="Helical" evidence="1">
    <location>
        <begin position="70"/>
        <end position="92"/>
    </location>
</feature>
<dbReference type="Proteomes" id="UP000005707">
    <property type="component" value="Unassembled WGS sequence"/>
</dbReference>
<organism evidence="2 3">
    <name type="scientific">Haloplasma contractile SSD-17B</name>
    <dbReference type="NCBI Taxonomy" id="1033810"/>
    <lineage>
        <taxon>Bacteria</taxon>
        <taxon>Bacillati</taxon>
        <taxon>Mycoplasmatota</taxon>
        <taxon>Mollicutes</taxon>
        <taxon>Haloplasmatales</taxon>
        <taxon>Haloplasmataceae</taxon>
        <taxon>Haloplasma</taxon>
    </lineage>
</organism>
<gene>
    <name evidence="2" type="ORF">HLPCO_002393</name>
</gene>
<name>U2E9F3_9MOLU</name>
<dbReference type="OrthoDB" id="5465282at2"/>
<dbReference type="STRING" id="1033810.HLPCO_002393"/>
<dbReference type="EMBL" id="AFNU02000010">
    <property type="protein sequence ID" value="ERJ11481.1"/>
    <property type="molecule type" value="Genomic_DNA"/>
</dbReference>
<accession>U2E9F3</accession>
<keyword evidence="1" id="KW-0812">Transmembrane</keyword>
<feature type="transmembrane region" description="Helical" evidence="1">
    <location>
        <begin position="104"/>
        <end position="125"/>
    </location>
</feature>
<dbReference type="RefSeq" id="WP_008827039.1">
    <property type="nucleotide sequence ID" value="NZ_AFNU02000010.1"/>
</dbReference>
<comment type="caution">
    <text evidence="2">The sequence shown here is derived from an EMBL/GenBank/DDBJ whole genome shotgun (WGS) entry which is preliminary data.</text>
</comment>
<dbReference type="InParanoid" id="U2E9F3"/>
<evidence type="ECO:0000313" key="2">
    <source>
        <dbReference type="EMBL" id="ERJ11481.1"/>
    </source>
</evidence>
<dbReference type="AlphaFoldDB" id="U2E9F3"/>
<sequence>MNIALYSVTTLLLILSVIKDKRKTKKALKKAYKAFENILPQFLGIIILVGIVLAFFNAELVSKIIGNQSGIYGTILSLVVGSITLIPAFVAFPMASLLIENGVGYMQIGAFVSSLMMVGFVTIPLEMKYFGKKTTLLRNLFALLFSFVVAIILGKVMS</sequence>
<evidence type="ECO:0000256" key="1">
    <source>
        <dbReference type="SAM" id="Phobius"/>
    </source>
</evidence>
<feature type="transmembrane region" description="Helical" evidence="1">
    <location>
        <begin position="137"/>
        <end position="157"/>
    </location>
</feature>
<keyword evidence="1" id="KW-1133">Transmembrane helix</keyword>
<reference evidence="2 3" key="2">
    <citation type="journal article" date="2013" name="PLoS ONE">
        <title>INDIGO - INtegrated Data Warehouse of MIcrobial GenOmes with Examples from the Red Sea Extremophiles.</title>
        <authorList>
            <person name="Alam I."/>
            <person name="Antunes A."/>
            <person name="Kamau A.A."/>
            <person name="Ba Alawi W."/>
            <person name="Kalkatawi M."/>
            <person name="Stingl U."/>
            <person name="Bajic V.B."/>
        </authorList>
    </citation>
    <scope>NUCLEOTIDE SEQUENCE [LARGE SCALE GENOMIC DNA]</scope>
    <source>
        <strain evidence="2 3">SSD-17B</strain>
    </source>
</reference>
<dbReference type="eggNOG" id="COG0701">
    <property type="taxonomic scope" value="Bacteria"/>
</dbReference>
<protein>
    <submittedName>
        <fullName evidence="2">Membrane protein</fullName>
    </submittedName>
</protein>
<proteinExistence type="predicted"/>
<evidence type="ECO:0000313" key="3">
    <source>
        <dbReference type="Proteomes" id="UP000005707"/>
    </source>
</evidence>
<reference evidence="2 3" key="1">
    <citation type="journal article" date="2011" name="J. Bacteriol.">
        <title>Genome sequence of Haloplasma contractile, an unusual contractile bacterium from a deep-sea anoxic brine lake.</title>
        <authorList>
            <person name="Antunes A."/>
            <person name="Alam I."/>
            <person name="El Dorry H."/>
            <person name="Siam R."/>
            <person name="Robertson A."/>
            <person name="Bajic V.B."/>
            <person name="Stingl U."/>
        </authorList>
    </citation>
    <scope>NUCLEOTIDE SEQUENCE [LARGE SCALE GENOMIC DNA]</scope>
    <source>
        <strain evidence="2 3">SSD-17B</strain>
    </source>
</reference>
<keyword evidence="1" id="KW-0472">Membrane</keyword>